<feature type="transmembrane region" description="Helical" evidence="1">
    <location>
        <begin position="165"/>
        <end position="188"/>
    </location>
</feature>
<feature type="transmembrane region" description="Helical" evidence="1">
    <location>
        <begin position="83"/>
        <end position="103"/>
    </location>
</feature>
<gene>
    <name evidence="3" type="ORF">CI610_00854</name>
</gene>
<dbReference type="PANTHER" id="PTHR42208">
    <property type="entry name" value="HEAVY METAL TRANSPORTER-RELATED"/>
    <property type="match status" value="1"/>
</dbReference>
<feature type="transmembrane region" description="Helical" evidence="1">
    <location>
        <begin position="200"/>
        <end position="217"/>
    </location>
</feature>
<evidence type="ECO:0000256" key="1">
    <source>
        <dbReference type="SAM" id="Phobius"/>
    </source>
</evidence>
<comment type="caution">
    <text evidence="3">The sequence shown here is derived from an EMBL/GenBank/DDBJ whole genome shotgun (WGS) entry which is preliminary data.</text>
</comment>
<dbReference type="SUPFAM" id="SSF103473">
    <property type="entry name" value="MFS general substrate transporter"/>
    <property type="match status" value="1"/>
</dbReference>
<dbReference type="InterPro" id="IPR039447">
    <property type="entry name" value="UreH-like_TM_dom"/>
</dbReference>
<organism evidence="3">
    <name type="scientific">invertebrate metagenome</name>
    <dbReference type="NCBI Taxonomy" id="1711999"/>
    <lineage>
        <taxon>unclassified sequences</taxon>
        <taxon>metagenomes</taxon>
        <taxon>organismal metagenomes</taxon>
    </lineage>
</organism>
<dbReference type="Pfam" id="PF13386">
    <property type="entry name" value="DsbD_2"/>
    <property type="match status" value="1"/>
</dbReference>
<sequence length="234" mass="25511">MQSLSVCLSALLLGLLGSSHCIGMCGGVASALSVSLPTANRRKNLFLLAGYHIGRIASYSIAGLLLGGIGFFLGDINPAVKIAFRFIAAIMLILMGFYLSGWWRVLVKLEHFGQKLWSRLQPLSKRYLPVDNLKKALAIGLLWGWLPCGLVYSTLIWAASQGNPVMSAVLMLCFGVGTIPALLLTGLLSQQLTRFLQARMTRNTIAVLLILFGLWTLPGSHQKWLMMTLSSFLS</sequence>
<name>A0A2H9TA95_9ZZZZ</name>
<dbReference type="PANTHER" id="PTHR42208:SF1">
    <property type="entry name" value="HEAVY METAL TRANSPORTER"/>
    <property type="match status" value="1"/>
</dbReference>
<feature type="domain" description="Urease accessory protein UreH-like transmembrane" evidence="2">
    <location>
        <begin position="10"/>
        <end position="215"/>
    </location>
</feature>
<dbReference type="InterPro" id="IPR036259">
    <property type="entry name" value="MFS_trans_sf"/>
</dbReference>
<dbReference type="AlphaFoldDB" id="A0A2H9TA95"/>
<evidence type="ECO:0000313" key="3">
    <source>
        <dbReference type="EMBL" id="PJE80166.1"/>
    </source>
</evidence>
<proteinExistence type="predicted"/>
<keyword evidence="1" id="KW-1133">Transmembrane helix</keyword>
<protein>
    <recommendedName>
        <fullName evidence="2">Urease accessory protein UreH-like transmembrane domain-containing protein</fullName>
    </recommendedName>
</protein>
<keyword evidence="1" id="KW-0812">Transmembrane</keyword>
<accession>A0A2H9TA95</accession>
<feature type="transmembrane region" description="Helical" evidence="1">
    <location>
        <begin position="57"/>
        <end position="76"/>
    </location>
</feature>
<feature type="transmembrane region" description="Helical" evidence="1">
    <location>
        <begin position="136"/>
        <end position="158"/>
    </location>
</feature>
<keyword evidence="1" id="KW-0472">Membrane</keyword>
<reference evidence="3" key="1">
    <citation type="journal article" date="2017" name="Appl. Environ. Microbiol.">
        <title>Molecular characterization of an Endozoicomonas-like organism causing infection in king scallop Pecten maximus L.</title>
        <authorList>
            <person name="Cano I."/>
            <person name="van Aerle R."/>
            <person name="Ross S."/>
            <person name="Verner-Jeffreys D.W."/>
            <person name="Paley R.K."/>
            <person name="Rimmer G."/>
            <person name="Ryder D."/>
            <person name="Hooper P."/>
            <person name="Stone D."/>
            <person name="Feist S.W."/>
        </authorList>
    </citation>
    <scope>NUCLEOTIDE SEQUENCE</scope>
</reference>
<evidence type="ECO:0000259" key="2">
    <source>
        <dbReference type="Pfam" id="PF13386"/>
    </source>
</evidence>
<dbReference type="EMBL" id="NSIT01000029">
    <property type="protein sequence ID" value="PJE80166.1"/>
    <property type="molecule type" value="Genomic_DNA"/>
</dbReference>